<organism evidence="1 2">
    <name type="scientific">Celeribacter marinus</name>
    <dbReference type="NCBI Taxonomy" id="1397108"/>
    <lineage>
        <taxon>Bacteria</taxon>
        <taxon>Pseudomonadati</taxon>
        <taxon>Pseudomonadota</taxon>
        <taxon>Alphaproteobacteria</taxon>
        <taxon>Rhodobacterales</taxon>
        <taxon>Roseobacteraceae</taxon>
        <taxon>Celeribacter</taxon>
    </lineage>
</organism>
<evidence type="ECO:0000313" key="2">
    <source>
        <dbReference type="Proteomes" id="UP000064920"/>
    </source>
</evidence>
<gene>
    <name evidence="1" type="ORF">IMCC12053_2772</name>
</gene>
<dbReference type="PATRIC" id="fig|1397108.4.peg.2834"/>
<dbReference type="STRING" id="1397108.IMCC12053_2772"/>
<dbReference type="OrthoDB" id="7376211at2"/>
<protein>
    <submittedName>
        <fullName evidence="1">Uncharacterized protein</fullName>
    </submittedName>
</protein>
<accession>A0A0N9ZS88</accession>
<dbReference type="Proteomes" id="UP000064920">
    <property type="component" value="Chromosome"/>
</dbReference>
<dbReference type="KEGG" id="cmar:IMCC12053_2772"/>
<name>A0A0N9ZS88_9RHOB</name>
<keyword evidence="2" id="KW-1185">Reference proteome</keyword>
<evidence type="ECO:0000313" key="1">
    <source>
        <dbReference type="EMBL" id="ALI56719.1"/>
    </source>
</evidence>
<reference evidence="1 2" key="1">
    <citation type="submission" date="2015-05" db="EMBL/GenBank/DDBJ databases">
        <authorList>
            <person name="Wang D.B."/>
            <person name="Wang M."/>
        </authorList>
    </citation>
    <scope>NUCLEOTIDE SEQUENCE [LARGE SCALE GENOMIC DNA]</scope>
    <source>
        <strain evidence="1 2">IMCC 12053</strain>
    </source>
</reference>
<dbReference type="RefSeq" id="WP_062219901.1">
    <property type="nucleotide sequence ID" value="NZ_CP012023.1"/>
</dbReference>
<sequence length="72" mass="8288">MTTPTRKPSRLRFAAFVFCGVYPLVTATIYALAPLTAGWDIWQRNLIMVPIIVICMVYGIIPFIQRRCGRWL</sequence>
<dbReference type="AlphaFoldDB" id="A0A0N9ZS88"/>
<dbReference type="EMBL" id="CP012023">
    <property type="protein sequence ID" value="ALI56719.1"/>
    <property type="molecule type" value="Genomic_DNA"/>
</dbReference>
<proteinExistence type="predicted"/>